<dbReference type="SUPFAM" id="SSF47323">
    <property type="entry name" value="Anticodon-binding domain of a subclass of class I aminoacyl-tRNA synthetases"/>
    <property type="match status" value="1"/>
</dbReference>
<gene>
    <name evidence="12" type="primary">cysS</name>
    <name evidence="14" type="ORF">LS79_003660</name>
</gene>
<comment type="caution">
    <text evidence="14">The sequence shown here is derived from an EMBL/GenBank/DDBJ whole genome shotgun (WGS) entry which is preliminary data.</text>
</comment>
<comment type="cofactor">
    <cofactor evidence="12">
        <name>Zn(2+)</name>
        <dbReference type="ChEBI" id="CHEBI:29105"/>
    </cofactor>
    <text evidence="12">Binds 1 zinc ion per subunit.</text>
</comment>
<evidence type="ECO:0000256" key="8">
    <source>
        <dbReference type="ARBA" id="ARBA00022833"/>
    </source>
</evidence>
<name>A0A4U8UAU7_9HELI</name>
<comment type="catalytic activity">
    <reaction evidence="12">
        <text>tRNA(Cys) + L-cysteine + ATP = L-cysteinyl-tRNA(Cys) + AMP + diphosphate</text>
        <dbReference type="Rhea" id="RHEA:17773"/>
        <dbReference type="Rhea" id="RHEA-COMP:9661"/>
        <dbReference type="Rhea" id="RHEA-COMP:9679"/>
        <dbReference type="ChEBI" id="CHEBI:30616"/>
        <dbReference type="ChEBI" id="CHEBI:33019"/>
        <dbReference type="ChEBI" id="CHEBI:35235"/>
        <dbReference type="ChEBI" id="CHEBI:78442"/>
        <dbReference type="ChEBI" id="CHEBI:78517"/>
        <dbReference type="ChEBI" id="CHEBI:456215"/>
        <dbReference type="EC" id="6.1.1.16"/>
    </reaction>
</comment>
<feature type="binding site" evidence="12">
    <location>
        <position position="273"/>
    </location>
    <ligand>
        <name>ATP</name>
        <dbReference type="ChEBI" id="CHEBI:30616"/>
    </ligand>
</feature>
<organism evidence="14 15">
    <name type="scientific">Helicobacter bilis</name>
    <dbReference type="NCBI Taxonomy" id="37372"/>
    <lineage>
        <taxon>Bacteria</taxon>
        <taxon>Pseudomonadati</taxon>
        <taxon>Campylobacterota</taxon>
        <taxon>Epsilonproteobacteria</taxon>
        <taxon>Campylobacterales</taxon>
        <taxon>Helicobacteraceae</taxon>
        <taxon>Helicobacter</taxon>
    </lineage>
</organism>
<feature type="binding site" evidence="12">
    <location>
        <position position="238"/>
    </location>
    <ligand>
        <name>Zn(2+)</name>
        <dbReference type="ChEBI" id="CHEBI:29105"/>
    </ligand>
</feature>
<evidence type="ECO:0000256" key="10">
    <source>
        <dbReference type="ARBA" id="ARBA00022917"/>
    </source>
</evidence>
<dbReference type="GO" id="GO:0008270">
    <property type="term" value="F:zinc ion binding"/>
    <property type="evidence" value="ECO:0007669"/>
    <property type="project" value="UniProtKB-UniRule"/>
</dbReference>
<dbReference type="AlphaFoldDB" id="A0A4U8UAU7"/>
<keyword evidence="4 12" id="KW-0963">Cytoplasm</keyword>
<dbReference type="GO" id="GO:0005524">
    <property type="term" value="F:ATP binding"/>
    <property type="evidence" value="ECO:0007669"/>
    <property type="project" value="UniProtKB-UniRule"/>
</dbReference>
<dbReference type="SMART" id="SM00840">
    <property type="entry name" value="DALR_2"/>
    <property type="match status" value="1"/>
</dbReference>
<proteinExistence type="inferred from homology"/>
<dbReference type="Gene3D" id="1.20.120.1910">
    <property type="entry name" value="Cysteine-tRNA ligase, C-terminal anti-codon recognition domain"/>
    <property type="match status" value="1"/>
</dbReference>
<dbReference type="InterPro" id="IPR015273">
    <property type="entry name" value="Cys-tRNA-synt_Ia_DALR"/>
</dbReference>
<dbReference type="InterPro" id="IPR032678">
    <property type="entry name" value="tRNA-synt_1_cat_dom"/>
</dbReference>
<dbReference type="Pfam" id="PF09190">
    <property type="entry name" value="DALR_2"/>
    <property type="match status" value="1"/>
</dbReference>
<dbReference type="PRINTS" id="PR00983">
    <property type="entry name" value="TRNASYNTHCYS"/>
</dbReference>
<evidence type="ECO:0000313" key="14">
    <source>
        <dbReference type="EMBL" id="TLE11213.1"/>
    </source>
</evidence>
<dbReference type="RefSeq" id="WP_034580254.1">
    <property type="nucleotide sequence ID" value="NZ_FZMS01000002.1"/>
</dbReference>
<evidence type="ECO:0000256" key="3">
    <source>
        <dbReference type="ARBA" id="ARBA00011245"/>
    </source>
</evidence>
<keyword evidence="7 12" id="KW-0547">Nucleotide-binding</keyword>
<evidence type="ECO:0000256" key="11">
    <source>
        <dbReference type="ARBA" id="ARBA00023146"/>
    </source>
</evidence>
<protein>
    <recommendedName>
        <fullName evidence="12">Cysteine--tRNA ligase</fullName>
        <ecNumber evidence="12">6.1.1.16</ecNumber>
    </recommendedName>
    <alternativeName>
        <fullName evidence="12">Cysteinyl-tRNA synthetase</fullName>
        <shortName evidence="12">CysRS</shortName>
    </alternativeName>
</protein>
<dbReference type="GO" id="GO:0004817">
    <property type="term" value="F:cysteine-tRNA ligase activity"/>
    <property type="evidence" value="ECO:0007669"/>
    <property type="project" value="UniProtKB-UniRule"/>
</dbReference>
<dbReference type="SUPFAM" id="SSF52374">
    <property type="entry name" value="Nucleotidylyl transferase"/>
    <property type="match status" value="1"/>
</dbReference>
<evidence type="ECO:0000256" key="6">
    <source>
        <dbReference type="ARBA" id="ARBA00022723"/>
    </source>
</evidence>
<comment type="subcellular location">
    <subcellularLocation>
        <location evidence="1 12">Cytoplasm</location>
    </subcellularLocation>
</comment>
<keyword evidence="11 12" id="KW-0030">Aminoacyl-tRNA synthetase</keyword>
<feature type="binding site" evidence="12">
    <location>
        <position position="242"/>
    </location>
    <ligand>
        <name>Zn(2+)</name>
        <dbReference type="ChEBI" id="CHEBI:29105"/>
    </ligand>
</feature>
<evidence type="ECO:0000256" key="2">
    <source>
        <dbReference type="ARBA" id="ARBA00005594"/>
    </source>
</evidence>
<dbReference type="GO" id="GO:0006423">
    <property type="term" value="P:cysteinyl-tRNA aminoacylation"/>
    <property type="evidence" value="ECO:0007669"/>
    <property type="project" value="UniProtKB-UniRule"/>
</dbReference>
<evidence type="ECO:0000256" key="5">
    <source>
        <dbReference type="ARBA" id="ARBA00022598"/>
    </source>
</evidence>
<dbReference type="CDD" id="cd00672">
    <property type="entry name" value="CysRS_core"/>
    <property type="match status" value="1"/>
</dbReference>
<keyword evidence="5 12" id="KW-0436">Ligase</keyword>
<evidence type="ECO:0000259" key="13">
    <source>
        <dbReference type="SMART" id="SM00840"/>
    </source>
</evidence>
<feature type="short sequence motif" description="'KMSKS' region" evidence="12">
    <location>
        <begin position="270"/>
        <end position="274"/>
    </location>
</feature>
<feature type="domain" description="Cysteinyl-tRNA synthetase class Ia DALR" evidence="13">
    <location>
        <begin position="385"/>
        <end position="449"/>
    </location>
</feature>
<evidence type="ECO:0000313" key="15">
    <source>
        <dbReference type="Proteomes" id="UP000029857"/>
    </source>
</evidence>
<reference evidence="14 15" key="1">
    <citation type="journal article" date="2014" name="Genome Announc.">
        <title>Draft genome sequences of eight enterohepatic helicobacter species isolated from both laboratory and wild rodents.</title>
        <authorList>
            <person name="Sheh A."/>
            <person name="Shen Z."/>
            <person name="Fox J.G."/>
        </authorList>
    </citation>
    <scope>NUCLEOTIDE SEQUENCE [LARGE SCALE GENOMIC DNA]</scope>
    <source>
        <strain evidence="14 15">ATCC 49320</strain>
    </source>
</reference>
<dbReference type="GO" id="GO:0005829">
    <property type="term" value="C:cytosol"/>
    <property type="evidence" value="ECO:0007669"/>
    <property type="project" value="TreeGrafter"/>
</dbReference>
<dbReference type="HAMAP" id="MF_00041">
    <property type="entry name" value="Cys_tRNA_synth"/>
    <property type="match status" value="1"/>
</dbReference>
<dbReference type="EMBL" id="JRPJ02000008">
    <property type="protein sequence ID" value="TLE11213.1"/>
    <property type="molecule type" value="Genomic_DNA"/>
</dbReference>
<feature type="short sequence motif" description="'HIGH' region" evidence="12">
    <location>
        <begin position="29"/>
        <end position="39"/>
    </location>
</feature>
<dbReference type="PANTHER" id="PTHR10890:SF3">
    <property type="entry name" value="CYSTEINE--TRNA LIGASE, CYTOPLASMIC"/>
    <property type="match status" value="1"/>
</dbReference>
<dbReference type="PANTHER" id="PTHR10890">
    <property type="entry name" value="CYSTEINYL-TRNA SYNTHETASE"/>
    <property type="match status" value="1"/>
</dbReference>
<dbReference type="InterPro" id="IPR014729">
    <property type="entry name" value="Rossmann-like_a/b/a_fold"/>
</dbReference>
<keyword evidence="8 12" id="KW-0862">Zinc</keyword>
<sequence length="507" mass="58730">MKVYDSKHRDKIDLVPLNSNEIRMYICGPTVYDDAHLGHARSAISFDLLARFLETKGYKVIVAKNFTDIDDKLINKSFQTQTPLNELAKHYIDKYLQDMESLNVRRAHFEPRATEFLESMSNFIESLLQKDIAYRLPNGDICLEVSKDKSYGTLSKHLDDTDSVHRVEIEEGKRDQRDFVLWKAYKGENDIGYESILGKGRPGWHIECSAMIDSVLAYKDKEFCIDIHAGGQDLFFPHHENEASQTRCLHNKELAKYWLHNGFVTINGEKMSKSLGNSFFIKDALKVYHGEILRNYLIGTHYRSPLHFNEEDLLQSKKRLDKIYRLKKRLDYEKDSIPKFLPFSNDIESIDSTNEDSIKANEWEEFFKPYMSEILKQATKDFSEKFLESLSDDLNISLALSVIEEFIKEANNHLDTQPKDKAYKAQAKANLALIDFVLGLGTLSYSEYFQLGVSDEEKLKIETLIKERLEAKAAKDFVKADSIRETLEGMGITIMDKSKEHTEWEKF</sequence>
<dbReference type="InterPro" id="IPR009080">
    <property type="entry name" value="tRNAsynth_Ia_anticodon-bd"/>
</dbReference>
<keyword evidence="9 12" id="KW-0067">ATP-binding</keyword>
<dbReference type="Proteomes" id="UP000029857">
    <property type="component" value="Unassembled WGS sequence"/>
</dbReference>
<evidence type="ECO:0000256" key="7">
    <source>
        <dbReference type="ARBA" id="ARBA00022741"/>
    </source>
</evidence>
<dbReference type="Gene3D" id="3.40.50.620">
    <property type="entry name" value="HUPs"/>
    <property type="match status" value="1"/>
</dbReference>
<comment type="subunit">
    <text evidence="3 12">Monomer.</text>
</comment>
<feature type="binding site" evidence="12">
    <location>
        <position position="27"/>
    </location>
    <ligand>
        <name>Zn(2+)</name>
        <dbReference type="ChEBI" id="CHEBI:29105"/>
    </ligand>
</feature>
<accession>A0A4U8UAU7</accession>
<evidence type="ECO:0000256" key="4">
    <source>
        <dbReference type="ARBA" id="ARBA00022490"/>
    </source>
</evidence>
<evidence type="ECO:0000256" key="12">
    <source>
        <dbReference type="HAMAP-Rule" id="MF_00041"/>
    </source>
</evidence>
<feature type="binding site" evidence="12">
    <location>
        <position position="208"/>
    </location>
    <ligand>
        <name>Zn(2+)</name>
        <dbReference type="ChEBI" id="CHEBI:29105"/>
    </ligand>
</feature>
<dbReference type="Pfam" id="PF01406">
    <property type="entry name" value="tRNA-synt_1e"/>
    <property type="match status" value="1"/>
</dbReference>
<comment type="similarity">
    <text evidence="2 12">Belongs to the class-I aminoacyl-tRNA synthetase family.</text>
</comment>
<keyword evidence="6 12" id="KW-0479">Metal-binding</keyword>
<dbReference type="EC" id="6.1.1.16" evidence="12"/>
<evidence type="ECO:0000256" key="1">
    <source>
        <dbReference type="ARBA" id="ARBA00004496"/>
    </source>
</evidence>
<dbReference type="NCBIfam" id="TIGR00435">
    <property type="entry name" value="cysS"/>
    <property type="match status" value="1"/>
</dbReference>
<evidence type="ECO:0000256" key="9">
    <source>
        <dbReference type="ARBA" id="ARBA00022840"/>
    </source>
</evidence>
<dbReference type="InterPro" id="IPR024909">
    <property type="entry name" value="Cys-tRNA/MSH_ligase"/>
</dbReference>
<keyword evidence="10 12" id="KW-0648">Protein biosynthesis</keyword>
<dbReference type="InterPro" id="IPR015803">
    <property type="entry name" value="Cys-tRNA-ligase"/>
</dbReference>